<dbReference type="GO" id="GO:0005576">
    <property type="term" value="C:extracellular region"/>
    <property type="evidence" value="ECO:0007669"/>
    <property type="project" value="UniProtKB-SubCell"/>
</dbReference>
<comment type="similarity">
    <text evidence="11">Belongs to the polysaccharide monooxygenase AA14 family.</text>
</comment>
<evidence type="ECO:0000256" key="3">
    <source>
        <dbReference type="ARBA" id="ARBA00022525"/>
    </source>
</evidence>
<feature type="chain" id="PRO_5036231756" evidence="12">
    <location>
        <begin position="22"/>
        <end position="290"/>
    </location>
</feature>
<keyword evidence="5 12" id="KW-0732">Signal</keyword>
<evidence type="ECO:0000256" key="2">
    <source>
        <dbReference type="ARBA" id="ARBA00004613"/>
    </source>
</evidence>
<evidence type="ECO:0000256" key="1">
    <source>
        <dbReference type="ARBA" id="ARBA00001973"/>
    </source>
</evidence>
<dbReference type="GO" id="GO:0004497">
    <property type="term" value="F:monooxygenase activity"/>
    <property type="evidence" value="ECO:0007669"/>
    <property type="project" value="UniProtKB-KW"/>
</dbReference>
<feature type="signal peptide" evidence="12">
    <location>
        <begin position="1"/>
        <end position="21"/>
    </location>
</feature>
<dbReference type="OrthoDB" id="2019572at2759"/>
<dbReference type="GO" id="GO:0046872">
    <property type="term" value="F:metal ion binding"/>
    <property type="evidence" value="ECO:0007669"/>
    <property type="project" value="UniProtKB-KW"/>
</dbReference>
<dbReference type="Proteomes" id="UP000663825">
    <property type="component" value="Unassembled WGS sequence"/>
</dbReference>
<keyword evidence="3" id="KW-0964">Secreted</keyword>
<proteinExistence type="inferred from homology"/>
<keyword evidence="9" id="KW-1015">Disulfide bond</keyword>
<evidence type="ECO:0000256" key="7">
    <source>
        <dbReference type="ARBA" id="ARBA00023008"/>
    </source>
</evidence>
<protein>
    <submittedName>
        <fullName evidence="13">Uncharacterized protein</fullName>
    </submittedName>
</protein>
<evidence type="ECO:0000256" key="4">
    <source>
        <dbReference type="ARBA" id="ARBA00022723"/>
    </source>
</evidence>
<dbReference type="AlphaFoldDB" id="A0A817N1G1"/>
<evidence type="ECO:0000256" key="6">
    <source>
        <dbReference type="ARBA" id="ARBA00023002"/>
    </source>
</evidence>
<dbReference type="Pfam" id="PF22810">
    <property type="entry name" value="LPMO_AA14"/>
    <property type="match status" value="1"/>
</dbReference>
<organism evidence="13 15">
    <name type="scientific">Rotaria socialis</name>
    <dbReference type="NCBI Taxonomy" id="392032"/>
    <lineage>
        <taxon>Eukaryota</taxon>
        <taxon>Metazoa</taxon>
        <taxon>Spiralia</taxon>
        <taxon>Gnathifera</taxon>
        <taxon>Rotifera</taxon>
        <taxon>Eurotatoria</taxon>
        <taxon>Bdelloidea</taxon>
        <taxon>Philodinida</taxon>
        <taxon>Philodinidae</taxon>
        <taxon>Rotaria</taxon>
    </lineage>
</organism>
<reference evidence="13" key="1">
    <citation type="submission" date="2021-02" db="EMBL/GenBank/DDBJ databases">
        <authorList>
            <person name="Nowell W R."/>
        </authorList>
    </citation>
    <scope>NUCLEOTIDE SEQUENCE</scope>
</reference>
<accession>A0A817N1G1</accession>
<keyword evidence="8" id="KW-0503">Monooxygenase</keyword>
<gene>
    <name evidence="13" type="ORF">TIS948_LOCUS6079</name>
    <name evidence="14" type="ORF">UJA718_LOCUS8432</name>
</gene>
<dbReference type="EMBL" id="CAJOBP010000895">
    <property type="protein sequence ID" value="CAF4232628.1"/>
    <property type="molecule type" value="Genomic_DNA"/>
</dbReference>
<dbReference type="InterPro" id="IPR054497">
    <property type="entry name" value="LPMO_AA14"/>
</dbReference>
<keyword evidence="7" id="KW-0186">Copper</keyword>
<comment type="cofactor">
    <cofactor evidence="1">
        <name>Cu(2+)</name>
        <dbReference type="ChEBI" id="CHEBI:29036"/>
    </cofactor>
</comment>
<keyword evidence="4" id="KW-0479">Metal-binding</keyword>
<evidence type="ECO:0000256" key="5">
    <source>
        <dbReference type="ARBA" id="ARBA00022729"/>
    </source>
</evidence>
<evidence type="ECO:0000313" key="16">
    <source>
        <dbReference type="Proteomes" id="UP000663873"/>
    </source>
</evidence>
<evidence type="ECO:0000313" key="14">
    <source>
        <dbReference type="EMBL" id="CAF4232628.1"/>
    </source>
</evidence>
<dbReference type="EMBL" id="CAJNXB010000694">
    <property type="protein sequence ID" value="CAF3086881.1"/>
    <property type="molecule type" value="Genomic_DNA"/>
</dbReference>
<evidence type="ECO:0000256" key="11">
    <source>
        <dbReference type="ARBA" id="ARBA00046340"/>
    </source>
</evidence>
<comment type="caution">
    <text evidence="13">The sequence shown here is derived from an EMBL/GenBank/DDBJ whole genome shotgun (WGS) entry which is preliminary data.</text>
</comment>
<dbReference type="Proteomes" id="UP000663873">
    <property type="component" value="Unassembled WGS sequence"/>
</dbReference>
<sequence length="290" mass="31953">MLFKSLLVSALLCALVSTANAHMAAWSKGMYCMKGRGAENNMNNNLPVNPLVDLTQKDWWFQHYQGCDKEPPADGDYLELPAGGSFTVEIATNRAFTTFGHNKNFNGYFGGPQELEYTPGGCVSYPNLHTPNQNLAPGTVFAISYQNSIEKVTPGNLVVFTVRYKTPWQRVTSYDVPKDLPPCPPGGCTCAWGWVPMGCGQPNMYMQGHKCMVTGSTSTKKLAIAKPPVYCENDRSKCVKGAKQMVYYFQKDGNNVFNVPKMPTYNEVMGFSEGAQNDIFEDSNLVSIVG</sequence>
<evidence type="ECO:0000313" key="15">
    <source>
        <dbReference type="Proteomes" id="UP000663825"/>
    </source>
</evidence>
<evidence type="ECO:0000256" key="10">
    <source>
        <dbReference type="ARBA" id="ARBA00023180"/>
    </source>
</evidence>
<evidence type="ECO:0000313" key="13">
    <source>
        <dbReference type="EMBL" id="CAF3086881.1"/>
    </source>
</evidence>
<evidence type="ECO:0000256" key="9">
    <source>
        <dbReference type="ARBA" id="ARBA00023157"/>
    </source>
</evidence>
<name>A0A817N1G1_9BILA</name>
<evidence type="ECO:0000256" key="12">
    <source>
        <dbReference type="SAM" id="SignalP"/>
    </source>
</evidence>
<keyword evidence="10" id="KW-0325">Glycoprotein</keyword>
<evidence type="ECO:0000256" key="8">
    <source>
        <dbReference type="ARBA" id="ARBA00023033"/>
    </source>
</evidence>
<comment type="subcellular location">
    <subcellularLocation>
        <location evidence="2">Secreted</location>
    </subcellularLocation>
</comment>
<keyword evidence="16" id="KW-1185">Reference proteome</keyword>
<keyword evidence="6" id="KW-0560">Oxidoreductase</keyword>